<organism evidence="2 3">
    <name type="scientific">Nocardia mangyaensis</name>
    <dbReference type="NCBI Taxonomy" id="2213200"/>
    <lineage>
        <taxon>Bacteria</taxon>
        <taxon>Bacillati</taxon>
        <taxon>Actinomycetota</taxon>
        <taxon>Actinomycetes</taxon>
        <taxon>Mycobacteriales</taxon>
        <taxon>Nocardiaceae</taxon>
        <taxon>Nocardia</taxon>
    </lineage>
</organism>
<reference evidence="2" key="1">
    <citation type="submission" date="2016-11" db="EMBL/GenBank/DDBJ databases">
        <authorList>
            <person name="Jaros S."/>
            <person name="Januszkiewicz K."/>
            <person name="Wedrychowicz H."/>
        </authorList>
    </citation>
    <scope>NUCLEOTIDE SEQUENCE [LARGE SCALE GENOMIC DNA]</scope>
    <source>
        <strain evidence="2">Y48</strain>
    </source>
</reference>
<keyword evidence="3" id="KW-1185">Reference proteome</keyword>
<dbReference type="PANTHER" id="PTHR35010">
    <property type="entry name" value="BLL4672 PROTEIN-RELATED"/>
    <property type="match status" value="1"/>
</dbReference>
<accession>A0A1J0VXM0</accession>
<dbReference type="Pfam" id="PF13560">
    <property type="entry name" value="HTH_31"/>
    <property type="match status" value="1"/>
</dbReference>
<dbReference type="SMART" id="SM00530">
    <property type="entry name" value="HTH_XRE"/>
    <property type="match status" value="1"/>
</dbReference>
<dbReference type="GO" id="GO:0003677">
    <property type="term" value="F:DNA binding"/>
    <property type="evidence" value="ECO:0007669"/>
    <property type="project" value="InterPro"/>
</dbReference>
<name>A0A1J0VXM0_9NOCA</name>
<dbReference type="Pfam" id="PF17765">
    <property type="entry name" value="MLTR_LBD"/>
    <property type="match status" value="1"/>
</dbReference>
<dbReference type="Gene3D" id="1.10.260.40">
    <property type="entry name" value="lambda repressor-like DNA-binding domains"/>
    <property type="match status" value="1"/>
</dbReference>
<dbReference type="RefSeq" id="WP_071929929.1">
    <property type="nucleotide sequence ID" value="NZ_CP018082.1"/>
</dbReference>
<evidence type="ECO:0000313" key="2">
    <source>
        <dbReference type="EMBL" id="APE36746.1"/>
    </source>
</evidence>
<dbReference type="OrthoDB" id="4565847at2"/>
<dbReference type="Proteomes" id="UP000183810">
    <property type="component" value="Chromosome"/>
</dbReference>
<dbReference type="Gene3D" id="3.30.450.180">
    <property type="match status" value="1"/>
</dbReference>
<protein>
    <recommendedName>
        <fullName evidence="1">HTH cro/C1-type domain-containing protein</fullName>
    </recommendedName>
</protein>
<dbReference type="InterPro" id="IPR010982">
    <property type="entry name" value="Lambda_DNA-bd_dom_sf"/>
</dbReference>
<dbReference type="EMBL" id="CP018082">
    <property type="protein sequence ID" value="APE36746.1"/>
    <property type="molecule type" value="Genomic_DNA"/>
</dbReference>
<evidence type="ECO:0000313" key="3">
    <source>
        <dbReference type="Proteomes" id="UP000183810"/>
    </source>
</evidence>
<dbReference type="PROSITE" id="PS50943">
    <property type="entry name" value="HTH_CROC1"/>
    <property type="match status" value="1"/>
</dbReference>
<dbReference type="SUPFAM" id="SSF47413">
    <property type="entry name" value="lambda repressor-like DNA-binding domains"/>
    <property type="match status" value="1"/>
</dbReference>
<feature type="domain" description="HTH cro/C1-type" evidence="1">
    <location>
        <begin position="12"/>
        <end position="65"/>
    </location>
</feature>
<gene>
    <name evidence="2" type="ORF">BOX37_25615</name>
</gene>
<dbReference type="InterPro" id="IPR041413">
    <property type="entry name" value="MLTR_LBD"/>
</dbReference>
<dbReference type="CDD" id="cd00093">
    <property type="entry name" value="HTH_XRE"/>
    <property type="match status" value="1"/>
</dbReference>
<dbReference type="InterPro" id="IPR001387">
    <property type="entry name" value="Cro/C1-type_HTH"/>
</dbReference>
<proteinExistence type="predicted"/>
<dbReference type="AlphaFoldDB" id="A0A1J0VXM0"/>
<evidence type="ECO:0000259" key="1">
    <source>
        <dbReference type="PROSITE" id="PS50943"/>
    </source>
</evidence>
<dbReference type="PANTHER" id="PTHR35010:SF2">
    <property type="entry name" value="BLL4672 PROTEIN"/>
    <property type="match status" value="1"/>
</dbReference>
<dbReference type="KEGG" id="nsl:BOX37_25615"/>
<sequence length="242" mass="26829">MEDPHTPIARYLRERRESAGLTRAALSGMAGISPALIQKIEQGTRTPTLEALTGLFDALEVPDLFRSHILMLSISHRYDTPAPSGAVPASDLLLLNAIPFPASFQVYASYDVLATNAAWDRLFPGLATGTTLLEWMLLDPRSRTSLVDWYEQVHLCVYGFRVMSRGVVPQRRIDELVASCARAPEWTEFWTTEPAAPSDLDAPVLRIRDPDTGASARLTMHNLGSTNPRRDWALIVFSPTLN</sequence>